<reference evidence="6" key="1">
    <citation type="submission" date="2021-09" db="EMBL/GenBank/DDBJ databases">
        <authorList>
            <person name="Martin H S."/>
        </authorList>
    </citation>
    <scope>NUCLEOTIDE SEQUENCE</scope>
</reference>
<feature type="transmembrane region" description="Helical" evidence="5">
    <location>
        <begin position="148"/>
        <end position="170"/>
    </location>
</feature>
<sequence length="517" mass="58690">MTTETNNNPVENGNVPEVFDESHPLRENVQIQEEVKKKRSFKETCSFVLKNVTVEPTMFLFIFSIIITVLTSQNLNLEKACRINLNFTSEICDSLKSQTLGEQNIYERDVQHLVAKAMSWRTYITASLPCVLALFVGSWSDRTGYRKIFLIVAITGQMLSCLNGIINTYFFHQLRLEVFVFTDAVIDGLSGSWCICLLTMFAYISAITTNENRTFRMGLINFSLTVGFPIGMGLSGILLKKIGYYGCYGLSGSLHFLNILYNVFILKDPPRSPEQKLHDKKGKCHLARLFFDLTNVKDTIQVVFKNGPNNRRLRICGMLLVVSILFGPMHGELAIMYISTRYRFNWDEVMFSFFQAYNFVTHTVGTLFSITVFSKYLGWHDSILGIISTTSKIAASFIYCFAKNQRIFFIAPLVDILNGTSLLAMRSILSKMVLPEEFGKVNSIFALTENLMPLVYVPLYTAVYIATMEILPGAVFLMGSGMTIPALIVFIGLLWEYKRNERLPNKRADIELSPKEK</sequence>
<gene>
    <name evidence="6" type="ORF">DCHRY22_LOCUS1904</name>
</gene>
<dbReference type="Proteomes" id="UP000789524">
    <property type="component" value="Unassembled WGS sequence"/>
</dbReference>
<evidence type="ECO:0000313" key="6">
    <source>
        <dbReference type="EMBL" id="CAG9560189.1"/>
    </source>
</evidence>
<dbReference type="Gene3D" id="1.20.1250.20">
    <property type="entry name" value="MFS general substrate transporter like domains"/>
    <property type="match status" value="1"/>
</dbReference>
<feature type="transmembrane region" description="Helical" evidence="5">
    <location>
        <begin position="245"/>
        <end position="266"/>
    </location>
</feature>
<dbReference type="PANTHER" id="PTHR23507:SF1">
    <property type="entry name" value="FI18259P1-RELATED"/>
    <property type="match status" value="1"/>
</dbReference>
<keyword evidence="4 5" id="KW-0472">Membrane</keyword>
<comment type="caution">
    <text evidence="6">The sequence shown here is derived from an EMBL/GenBank/DDBJ whole genome shotgun (WGS) entry which is preliminary data.</text>
</comment>
<comment type="subcellular location">
    <subcellularLocation>
        <location evidence="1">Membrane</location>
        <topology evidence="1">Multi-pass membrane protein</topology>
    </subcellularLocation>
</comment>
<name>A0A8J2VPV0_9NEOP</name>
<dbReference type="EMBL" id="CAKASE010000045">
    <property type="protein sequence ID" value="CAG9560189.1"/>
    <property type="molecule type" value="Genomic_DNA"/>
</dbReference>
<organism evidence="6 7">
    <name type="scientific">Danaus chrysippus</name>
    <name type="common">African queen</name>
    <dbReference type="NCBI Taxonomy" id="151541"/>
    <lineage>
        <taxon>Eukaryota</taxon>
        <taxon>Metazoa</taxon>
        <taxon>Ecdysozoa</taxon>
        <taxon>Arthropoda</taxon>
        <taxon>Hexapoda</taxon>
        <taxon>Insecta</taxon>
        <taxon>Pterygota</taxon>
        <taxon>Neoptera</taxon>
        <taxon>Endopterygota</taxon>
        <taxon>Lepidoptera</taxon>
        <taxon>Glossata</taxon>
        <taxon>Ditrysia</taxon>
        <taxon>Papilionoidea</taxon>
        <taxon>Nymphalidae</taxon>
        <taxon>Danainae</taxon>
        <taxon>Danaini</taxon>
        <taxon>Danaina</taxon>
        <taxon>Danaus</taxon>
        <taxon>Anosia</taxon>
    </lineage>
</organism>
<dbReference type="InterPro" id="IPR011701">
    <property type="entry name" value="MFS"/>
</dbReference>
<dbReference type="AlphaFoldDB" id="A0A8J2VPV0"/>
<dbReference type="GO" id="GO:0022857">
    <property type="term" value="F:transmembrane transporter activity"/>
    <property type="evidence" value="ECO:0007669"/>
    <property type="project" value="InterPro"/>
</dbReference>
<feature type="transmembrane region" description="Helical" evidence="5">
    <location>
        <begin position="219"/>
        <end position="239"/>
    </location>
</feature>
<proteinExistence type="predicted"/>
<feature type="transmembrane region" description="Helical" evidence="5">
    <location>
        <begin position="407"/>
        <end position="429"/>
    </location>
</feature>
<protein>
    <submittedName>
        <fullName evidence="6">(African queen) hypothetical protein</fullName>
    </submittedName>
</protein>
<keyword evidence="2 5" id="KW-0812">Transmembrane</keyword>
<feature type="transmembrane region" description="Helical" evidence="5">
    <location>
        <begin position="118"/>
        <end position="136"/>
    </location>
</feature>
<evidence type="ECO:0000313" key="7">
    <source>
        <dbReference type="Proteomes" id="UP000789524"/>
    </source>
</evidence>
<dbReference type="Pfam" id="PF07690">
    <property type="entry name" value="MFS_1"/>
    <property type="match status" value="1"/>
</dbReference>
<evidence type="ECO:0000256" key="5">
    <source>
        <dbReference type="SAM" id="Phobius"/>
    </source>
</evidence>
<feature type="transmembrane region" description="Helical" evidence="5">
    <location>
        <begin position="450"/>
        <end position="468"/>
    </location>
</feature>
<accession>A0A8J2VPV0</accession>
<dbReference type="InterPro" id="IPR036259">
    <property type="entry name" value="MFS_trans_sf"/>
</dbReference>
<dbReference type="PANTHER" id="PTHR23507">
    <property type="entry name" value="ZGC:174356"/>
    <property type="match status" value="1"/>
</dbReference>
<feature type="transmembrane region" description="Helical" evidence="5">
    <location>
        <begin position="190"/>
        <end position="207"/>
    </location>
</feature>
<feature type="transmembrane region" description="Helical" evidence="5">
    <location>
        <begin position="315"/>
        <end position="338"/>
    </location>
</feature>
<keyword evidence="7" id="KW-1185">Reference proteome</keyword>
<dbReference type="GO" id="GO:0016020">
    <property type="term" value="C:membrane"/>
    <property type="evidence" value="ECO:0007669"/>
    <property type="project" value="UniProtKB-SubCell"/>
</dbReference>
<evidence type="ECO:0000256" key="3">
    <source>
        <dbReference type="ARBA" id="ARBA00022989"/>
    </source>
</evidence>
<keyword evidence="3 5" id="KW-1133">Transmembrane helix</keyword>
<evidence type="ECO:0000256" key="1">
    <source>
        <dbReference type="ARBA" id="ARBA00004141"/>
    </source>
</evidence>
<dbReference type="SUPFAM" id="SSF103473">
    <property type="entry name" value="MFS general substrate transporter"/>
    <property type="match status" value="1"/>
</dbReference>
<dbReference type="OrthoDB" id="3026777at2759"/>
<feature type="transmembrane region" description="Helical" evidence="5">
    <location>
        <begin position="350"/>
        <end position="370"/>
    </location>
</feature>
<evidence type="ECO:0000256" key="4">
    <source>
        <dbReference type="ARBA" id="ARBA00023136"/>
    </source>
</evidence>
<feature type="transmembrane region" description="Helical" evidence="5">
    <location>
        <begin position="47"/>
        <end position="70"/>
    </location>
</feature>
<feature type="transmembrane region" description="Helical" evidence="5">
    <location>
        <begin position="474"/>
        <end position="497"/>
    </location>
</feature>
<evidence type="ECO:0000256" key="2">
    <source>
        <dbReference type="ARBA" id="ARBA00022692"/>
    </source>
</evidence>